<dbReference type="AlphaFoldDB" id="A0A1G8BJZ2"/>
<feature type="signal peptide" evidence="1">
    <location>
        <begin position="1"/>
        <end position="21"/>
    </location>
</feature>
<evidence type="ECO:0000259" key="2">
    <source>
        <dbReference type="Pfam" id="PF13590"/>
    </source>
</evidence>
<keyword evidence="1" id="KW-0732">Signal</keyword>
<evidence type="ECO:0000313" key="4">
    <source>
        <dbReference type="Proteomes" id="UP000243588"/>
    </source>
</evidence>
<dbReference type="Proteomes" id="UP000243588">
    <property type="component" value="Unassembled WGS sequence"/>
</dbReference>
<dbReference type="EMBL" id="FNDQ01000002">
    <property type="protein sequence ID" value="SDH33468.1"/>
    <property type="molecule type" value="Genomic_DNA"/>
</dbReference>
<dbReference type="RefSeq" id="WP_090405125.1">
    <property type="nucleotide sequence ID" value="NZ_FNDQ01000002.1"/>
</dbReference>
<proteinExistence type="predicted"/>
<sequence>MKTLKLLPVAFIILFVTACSSMQVTSDYDKDVNFNNLKTYAFFKEGIDHVELNDIDKKRILNAIDQALTEKGLQKSDSNPDFLINIFTKAQKRVDITNNNNFYSPWGYYGWGPYWGPNNTTVSTSTQGILYIDVLDTKKKSLVWQGIGTGVLGKNYNTEKKEAKVKEFAQKILENFPPTKGK</sequence>
<dbReference type="Gene3D" id="3.30.160.670">
    <property type="match status" value="1"/>
</dbReference>
<name>A0A1G8BJZ2_9FLAO</name>
<organism evidence="3 4">
    <name type="scientific">Myroides phaeus</name>
    <dbReference type="NCBI Taxonomy" id="702745"/>
    <lineage>
        <taxon>Bacteria</taxon>
        <taxon>Pseudomonadati</taxon>
        <taxon>Bacteroidota</taxon>
        <taxon>Flavobacteriia</taxon>
        <taxon>Flavobacteriales</taxon>
        <taxon>Flavobacteriaceae</taxon>
        <taxon>Myroides</taxon>
    </lineage>
</organism>
<evidence type="ECO:0000256" key="1">
    <source>
        <dbReference type="SAM" id="SignalP"/>
    </source>
</evidence>
<feature type="chain" id="PRO_5017202219" description="DUF4136 domain-containing protein" evidence="1">
    <location>
        <begin position="22"/>
        <end position="182"/>
    </location>
</feature>
<dbReference type="STRING" id="702745.SAMN05421818_102104"/>
<dbReference type="Pfam" id="PF13590">
    <property type="entry name" value="DUF4136"/>
    <property type="match status" value="1"/>
</dbReference>
<dbReference type="InterPro" id="IPR025411">
    <property type="entry name" value="DUF4136"/>
</dbReference>
<dbReference type="PROSITE" id="PS51257">
    <property type="entry name" value="PROKAR_LIPOPROTEIN"/>
    <property type="match status" value="1"/>
</dbReference>
<reference evidence="4" key="1">
    <citation type="submission" date="2016-10" db="EMBL/GenBank/DDBJ databases">
        <authorList>
            <person name="Varghese N."/>
            <person name="Submissions S."/>
        </authorList>
    </citation>
    <scope>NUCLEOTIDE SEQUENCE [LARGE SCALE GENOMIC DNA]</scope>
    <source>
        <strain evidence="4">DSM 23313</strain>
    </source>
</reference>
<feature type="domain" description="DUF4136" evidence="2">
    <location>
        <begin position="24"/>
        <end position="178"/>
    </location>
</feature>
<keyword evidence="4" id="KW-1185">Reference proteome</keyword>
<evidence type="ECO:0000313" key="3">
    <source>
        <dbReference type="EMBL" id="SDH33468.1"/>
    </source>
</evidence>
<protein>
    <recommendedName>
        <fullName evidence="2">DUF4136 domain-containing protein</fullName>
    </recommendedName>
</protein>
<gene>
    <name evidence="3" type="ORF">SAMN05421818_102104</name>
</gene>
<accession>A0A1G8BJZ2</accession>